<evidence type="ECO:0000256" key="1">
    <source>
        <dbReference type="SAM" id="MobiDB-lite"/>
    </source>
</evidence>
<keyword evidence="3" id="KW-1185">Reference proteome</keyword>
<evidence type="ECO:0000313" key="3">
    <source>
        <dbReference type="Proteomes" id="UP000786693"/>
    </source>
</evidence>
<reference evidence="2 3" key="1">
    <citation type="submission" date="2021-05" db="EMBL/GenBank/DDBJ databases">
        <title>Bacteria Genome sequencing.</title>
        <authorList>
            <person name="Takabe Y."/>
            <person name="Nakajima Y."/>
            <person name="Suzuki S."/>
            <person name="Shiozaki T."/>
        </authorList>
    </citation>
    <scope>NUCLEOTIDE SEQUENCE [LARGE SCALE GENOMIC DNA]</scope>
    <source>
        <strain evidence="2 3">AI_62</strain>
    </source>
</reference>
<gene>
    <name evidence="2" type="ORF">JANAI62_36640</name>
</gene>
<feature type="region of interest" description="Disordered" evidence="1">
    <location>
        <begin position="86"/>
        <end position="107"/>
    </location>
</feature>
<name>A0ABQ4NRJ9_9RHOB</name>
<protein>
    <submittedName>
        <fullName evidence="2">Uncharacterized protein</fullName>
    </submittedName>
</protein>
<feature type="region of interest" description="Disordered" evidence="1">
    <location>
        <begin position="1"/>
        <end position="35"/>
    </location>
</feature>
<proteinExistence type="predicted"/>
<evidence type="ECO:0000313" key="2">
    <source>
        <dbReference type="EMBL" id="GIT97041.1"/>
    </source>
</evidence>
<comment type="caution">
    <text evidence="2">The sequence shown here is derived from an EMBL/GenBank/DDBJ whole genome shotgun (WGS) entry which is preliminary data.</text>
</comment>
<accession>A0ABQ4NRJ9</accession>
<organism evidence="2 3">
    <name type="scientific">Jannaschia pagri</name>
    <dbReference type="NCBI Taxonomy" id="2829797"/>
    <lineage>
        <taxon>Bacteria</taxon>
        <taxon>Pseudomonadati</taxon>
        <taxon>Pseudomonadota</taxon>
        <taxon>Alphaproteobacteria</taxon>
        <taxon>Rhodobacterales</taxon>
        <taxon>Roseobacteraceae</taxon>
        <taxon>Jannaschia</taxon>
    </lineage>
</organism>
<dbReference type="Proteomes" id="UP000786693">
    <property type="component" value="Unassembled WGS sequence"/>
</dbReference>
<dbReference type="EMBL" id="BPFH01000010">
    <property type="protein sequence ID" value="GIT97041.1"/>
    <property type="molecule type" value="Genomic_DNA"/>
</dbReference>
<sequence length="147" mass="16269">MGRAVGVAPSPKQKALRQAVPTGNRVGQGKQPVFVEATPQCAGRQDLRSVKKNLRQRTGKDRRQVPRVNLGVEDLACLREIEPRRGAALKRRKPEEGQQGKMPIRKGYGRMGGMGHIVPFVSPGYRLLHSVLTSSKKYLSFSVRNVT</sequence>